<name>A0A9D4L0K5_DREPO</name>
<comment type="caution">
    <text evidence="8">The sequence shown here is derived from an EMBL/GenBank/DDBJ whole genome shotgun (WGS) entry which is preliminary data.</text>
</comment>
<feature type="compositionally biased region" description="Polar residues" evidence="5">
    <location>
        <begin position="69"/>
        <end position="78"/>
    </location>
</feature>
<sequence>MDELENNEINLLFSNIFDFDDFFNEMNEQDDDSASKSQEITSAAPTAGAATSAPHPLVTASTQEEKEQNPTSTPTRNFRSVSVDSFLLENENLNTKKKTDNDIRLFKTFLKSHKNEARNIENIPPHELNPLVCEFLLGVTKKDGSEYEPTSLRAFLSSIDRHLRHMNYKHSLINDPEFAKVREVLKSKQKALKKEGYGNKPHQAQALTNEHIEAMYAAKTLGESSPRALLHSLWLICTTHFGMRTGKEIHTLCWGDVSLGIDFETGEEFITFDTERQTKTRTGENPRDIRKVKPRAYAVPEQPDRDPVHLYKLYADKRPVDMMTEDSPFFLTPGNKTQQCWFRKSAMGINKLYSIMTEMKTDAGIQEPRITPYSARKHLIQKLNDENVPAHQIIQISGHRNINSLNNYSSLNKEQSKNISKILSHSNQSVEKHNRTATATASATPASSDFPMARGFFVNSHFQGNVTFNFHNSESYMGLSQTQNVVNHQRQSPSRTPAVTADSPVQRHYKRIRLIAESDSD</sequence>
<dbReference type="GO" id="GO:0006310">
    <property type="term" value="P:DNA recombination"/>
    <property type="evidence" value="ECO:0007669"/>
    <property type="project" value="UniProtKB-KW"/>
</dbReference>
<dbReference type="InterPro" id="IPR013762">
    <property type="entry name" value="Integrase-like_cat_sf"/>
</dbReference>
<dbReference type="Gene3D" id="1.10.443.10">
    <property type="entry name" value="Intergrase catalytic core"/>
    <property type="match status" value="1"/>
</dbReference>
<dbReference type="InterPro" id="IPR021893">
    <property type="entry name" value="ZMYM2-like_C"/>
</dbReference>
<dbReference type="EMBL" id="JAIWYP010000003">
    <property type="protein sequence ID" value="KAH3849265.1"/>
    <property type="molecule type" value="Genomic_DNA"/>
</dbReference>
<dbReference type="Proteomes" id="UP000828390">
    <property type="component" value="Unassembled WGS sequence"/>
</dbReference>
<dbReference type="EMBL" id="JAIWYP010000012">
    <property type="protein sequence ID" value="KAH3724379.1"/>
    <property type="molecule type" value="Genomic_DNA"/>
</dbReference>
<evidence type="ECO:0000313" key="9">
    <source>
        <dbReference type="Proteomes" id="UP000828390"/>
    </source>
</evidence>
<gene>
    <name evidence="7" type="ORF">DPMN_050195</name>
    <name evidence="8" type="ORF">DPMN_091661</name>
</gene>
<keyword evidence="3" id="KW-0832">Ubl conjugation</keyword>
<dbReference type="AlphaFoldDB" id="A0A9D4L0K5"/>
<dbReference type="InterPro" id="IPR042838">
    <property type="entry name" value="KIAA1958"/>
</dbReference>
<feature type="domain" description="ZMYM2-like/QRICH1 C-terminal" evidence="6">
    <location>
        <begin position="213"/>
        <end position="358"/>
    </location>
</feature>
<feature type="region of interest" description="Disordered" evidence="5">
    <location>
        <begin position="426"/>
        <end position="445"/>
    </location>
</feature>
<feature type="compositionally biased region" description="Polar residues" evidence="5">
    <location>
        <begin position="484"/>
        <end position="497"/>
    </location>
</feature>
<evidence type="ECO:0000313" key="7">
    <source>
        <dbReference type="EMBL" id="KAH3724379.1"/>
    </source>
</evidence>
<dbReference type="InterPro" id="IPR011010">
    <property type="entry name" value="DNA_brk_join_enz"/>
</dbReference>
<feature type="region of interest" description="Disordered" evidence="5">
    <location>
        <begin position="27"/>
        <end position="78"/>
    </location>
</feature>
<feature type="region of interest" description="Disordered" evidence="5">
    <location>
        <begin position="484"/>
        <end position="503"/>
    </location>
</feature>
<keyword evidence="9" id="KW-1185">Reference proteome</keyword>
<keyword evidence="1" id="KW-1017">Isopeptide bond</keyword>
<evidence type="ECO:0000256" key="2">
    <source>
        <dbReference type="ARBA" id="ARBA00022553"/>
    </source>
</evidence>
<feature type="compositionally biased region" description="Low complexity" evidence="5">
    <location>
        <begin position="436"/>
        <end position="445"/>
    </location>
</feature>
<evidence type="ECO:0000256" key="3">
    <source>
        <dbReference type="ARBA" id="ARBA00022843"/>
    </source>
</evidence>
<evidence type="ECO:0000256" key="1">
    <source>
        <dbReference type="ARBA" id="ARBA00022499"/>
    </source>
</evidence>
<keyword evidence="2" id="KW-0597">Phosphoprotein</keyword>
<evidence type="ECO:0000259" key="6">
    <source>
        <dbReference type="Pfam" id="PF12012"/>
    </source>
</evidence>
<dbReference type="PANTHER" id="PTHR46963">
    <property type="entry name" value="SIMILAR TO RIKEN CDNA E130308A19"/>
    <property type="match status" value="1"/>
</dbReference>
<dbReference type="GO" id="GO:0003677">
    <property type="term" value="F:DNA binding"/>
    <property type="evidence" value="ECO:0007669"/>
    <property type="project" value="InterPro"/>
</dbReference>
<reference evidence="8" key="2">
    <citation type="submission" date="2020-11" db="EMBL/GenBank/DDBJ databases">
        <authorList>
            <person name="McCartney M.A."/>
            <person name="Auch B."/>
            <person name="Kono T."/>
            <person name="Mallez S."/>
            <person name="Becker A."/>
            <person name="Gohl D.M."/>
            <person name="Silverstein K.A.T."/>
            <person name="Koren S."/>
            <person name="Bechman K.B."/>
            <person name="Herman A."/>
            <person name="Abrahante J.E."/>
            <person name="Garbe J."/>
        </authorList>
    </citation>
    <scope>NUCLEOTIDE SEQUENCE</scope>
    <source>
        <strain evidence="8">Duluth1</strain>
        <tissue evidence="8">Whole animal</tissue>
    </source>
</reference>
<keyword evidence="4" id="KW-0233">DNA recombination</keyword>
<dbReference type="GO" id="GO:0015074">
    <property type="term" value="P:DNA integration"/>
    <property type="evidence" value="ECO:0007669"/>
    <property type="project" value="InterPro"/>
</dbReference>
<evidence type="ECO:0000256" key="5">
    <source>
        <dbReference type="SAM" id="MobiDB-lite"/>
    </source>
</evidence>
<organism evidence="8 9">
    <name type="scientific">Dreissena polymorpha</name>
    <name type="common">Zebra mussel</name>
    <name type="synonym">Mytilus polymorpha</name>
    <dbReference type="NCBI Taxonomy" id="45954"/>
    <lineage>
        <taxon>Eukaryota</taxon>
        <taxon>Metazoa</taxon>
        <taxon>Spiralia</taxon>
        <taxon>Lophotrochozoa</taxon>
        <taxon>Mollusca</taxon>
        <taxon>Bivalvia</taxon>
        <taxon>Autobranchia</taxon>
        <taxon>Heteroconchia</taxon>
        <taxon>Euheterodonta</taxon>
        <taxon>Imparidentia</taxon>
        <taxon>Neoheterodontei</taxon>
        <taxon>Myida</taxon>
        <taxon>Dreissenoidea</taxon>
        <taxon>Dreissenidae</taxon>
        <taxon>Dreissena</taxon>
    </lineage>
</organism>
<proteinExistence type="predicted"/>
<dbReference type="OrthoDB" id="6092742at2759"/>
<dbReference type="SUPFAM" id="SSF56349">
    <property type="entry name" value="DNA breaking-rejoining enzymes"/>
    <property type="match status" value="1"/>
</dbReference>
<dbReference type="Pfam" id="PF12012">
    <property type="entry name" value="DUF3504"/>
    <property type="match status" value="1"/>
</dbReference>
<evidence type="ECO:0000313" key="8">
    <source>
        <dbReference type="EMBL" id="KAH3849265.1"/>
    </source>
</evidence>
<accession>A0A9D4L0K5</accession>
<protein>
    <recommendedName>
        <fullName evidence="6">ZMYM2-like/QRICH1 C-terminal domain-containing protein</fullName>
    </recommendedName>
</protein>
<reference evidence="8" key="1">
    <citation type="journal article" date="2019" name="bioRxiv">
        <title>The Genome of the Zebra Mussel, Dreissena polymorpha: A Resource for Invasive Species Research.</title>
        <authorList>
            <person name="McCartney M.A."/>
            <person name="Auch B."/>
            <person name="Kono T."/>
            <person name="Mallez S."/>
            <person name="Zhang Y."/>
            <person name="Obille A."/>
            <person name="Becker A."/>
            <person name="Abrahante J.E."/>
            <person name="Garbe J."/>
            <person name="Badalamenti J.P."/>
            <person name="Herman A."/>
            <person name="Mangelson H."/>
            <person name="Liachko I."/>
            <person name="Sullivan S."/>
            <person name="Sone E.D."/>
            <person name="Koren S."/>
            <person name="Silverstein K.A.T."/>
            <person name="Beckman K.B."/>
            <person name="Gohl D.M."/>
        </authorList>
    </citation>
    <scope>NUCLEOTIDE SEQUENCE</scope>
    <source>
        <strain evidence="8">Duluth1</strain>
        <tissue evidence="8">Whole animal</tissue>
    </source>
</reference>
<dbReference type="PANTHER" id="PTHR46963:SF4">
    <property type="entry name" value="HYPOTHETICAL PROTEIN MGC115716"/>
    <property type="match status" value="1"/>
</dbReference>
<feature type="compositionally biased region" description="Low complexity" evidence="5">
    <location>
        <begin position="41"/>
        <end position="54"/>
    </location>
</feature>
<evidence type="ECO:0000256" key="4">
    <source>
        <dbReference type="ARBA" id="ARBA00023172"/>
    </source>
</evidence>